<proteinExistence type="predicted"/>
<accession>A0ABX7AZ15</accession>
<organism evidence="1 2">
    <name type="scientific">Skermanella cutis</name>
    <dbReference type="NCBI Taxonomy" id="2775420"/>
    <lineage>
        <taxon>Bacteria</taxon>
        <taxon>Pseudomonadati</taxon>
        <taxon>Pseudomonadota</taxon>
        <taxon>Alphaproteobacteria</taxon>
        <taxon>Rhodospirillales</taxon>
        <taxon>Azospirillaceae</taxon>
        <taxon>Skermanella</taxon>
    </lineage>
</organism>
<dbReference type="EMBL" id="CP067420">
    <property type="protein sequence ID" value="QQP87313.1"/>
    <property type="molecule type" value="Genomic_DNA"/>
</dbReference>
<dbReference type="Proteomes" id="UP000595197">
    <property type="component" value="Chromosome"/>
</dbReference>
<reference evidence="1" key="1">
    <citation type="submission" date="2021-02" db="EMBL/GenBank/DDBJ databases">
        <title>Skermanella TT6 skin isolate.</title>
        <authorList>
            <person name="Lee K."/>
            <person name="Ganzorig M."/>
        </authorList>
    </citation>
    <scope>NUCLEOTIDE SEQUENCE</scope>
    <source>
        <strain evidence="1">TT6</strain>
    </source>
</reference>
<evidence type="ECO:0000313" key="1">
    <source>
        <dbReference type="EMBL" id="QQP87313.1"/>
    </source>
</evidence>
<dbReference type="RefSeq" id="WP_201070029.1">
    <property type="nucleotide sequence ID" value="NZ_CP067420.1"/>
</dbReference>
<gene>
    <name evidence="1" type="ORF">IGS68_14395</name>
</gene>
<protein>
    <submittedName>
        <fullName evidence="1">Uncharacterized protein</fullName>
    </submittedName>
</protein>
<name>A0ABX7AZ15_9PROT</name>
<evidence type="ECO:0000313" key="2">
    <source>
        <dbReference type="Proteomes" id="UP000595197"/>
    </source>
</evidence>
<keyword evidence="2" id="KW-1185">Reference proteome</keyword>
<sequence>MSSPGCYVARFEDGSETVRVTDPDGAAIGDDHAACIRDMLGELLDELGRRGFDASSAVFVIDRRTSGTP</sequence>